<feature type="region of interest" description="Disordered" evidence="1">
    <location>
        <begin position="61"/>
        <end position="87"/>
    </location>
</feature>
<evidence type="ECO:0000313" key="3">
    <source>
        <dbReference type="EMBL" id="KMS54591.1"/>
    </source>
</evidence>
<organism evidence="3 4">
    <name type="scientific">Sphingobium cupriresistens LL01</name>
    <dbReference type="NCBI Taxonomy" id="1420583"/>
    <lineage>
        <taxon>Bacteria</taxon>
        <taxon>Pseudomonadati</taxon>
        <taxon>Pseudomonadota</taxon>
        <taxon>Alphaproteobacteria</taxon>
        <taxon>Sphingomonadales</taxon>
        <taxon>Sphingomonadaceae</taxon>
        <taxon>Sphingobium</taxon>
    </lineage>
</organism>
<evidence type="ECO:0000313" key="4">
    <source>
        <dbReference type="Proteomes" id="UP000052232"/>
    </source>
</evidence>
<dbReference type="STRING" id="1420583.V473_15465"/>
<keyword evidence="2" id="KW-0812">Transmembrane</keyword>
<sequence length="87" mass="9170">MKLPSIPKPSDHAGDNLLFALIAIGVIWLLGKVIDKGVTGWDVAACLLVLQGIISTIKERGTQRSVDRMGQSLANAPASDPPAPEPK</sequence>
<dbReference type="RefSeq" id="WP_066606095.1">
    <property type="nucleotide sequence ID" value="NZ_KQ130435.1"/>
</dbReference>
<keyword evidence="4" id="KW-1185">Reference proteome</keyword>
<comment type="caution">
    <text evidence="3">The sequence shown here is derived from an EMBL/GenBank/DDBJ whole genome shotgun (WGS) entry which is preliminary data.</text>
</comment>
<evidence type="ECO:0000256" key="2">
    <source>
        <dbReference type="SAM" id="Phobius"/>
    </source>
</evidence>
<dbReference type="AlphaFoldDB" id="A0A0J7XRX4"/>
<dbReference type="Proteomes" id="UP000052232">
    <property type="component" value="Unassembled WGS sequence"/>
</dbReference>
<evidence type="ECO:0000256" key="1">
    <source>
        <dbReference type="SAM" id="MobiDB-lite"/>
    </source>
</evidence>
<keyword evidence="2" id="KW-0472">Membrane</keyword>
<dbReference type="EMBL" id="JACT01000003">
    <property type="protein sequence ID" value="KMS54591.1"/>
    <property type="molecule type" value="Genomic_DNA"/>
</dbReference>
<accession>A0A0J7XRX4</accession>
<proteinExistence type="predicted"/>
<dbReference type="PATRIC" id="fig|1420583.3.peg.2890"/>
<feature type="transmembrane region" description="Helical" evidence="2">
    <location>
        <begin position="12"/>
        <end position="31"/>
    </location>
</feature>
<protein>
    <submittedName>
        <fullName evidence="3">Uncharacterized protein</fullName>
    </submittedName>
</protein>
<reference evidence="3 4" key="1">
    <citation type="journal article" date="2015" name="G3 (Bethesda)">
        <title>Insights into Ongoing Evolution of the Hexachlorocyclohexane Catabolic Pathway from Comparative Genomics of Ten Sphingomonadaceae Strains.</title>
        <authorList>
            <person name="Pearce S.L."/>
            <person name="Oakeshott J.G."/>
            <person name="Pandey G."/>
        </authorList>
    </citation>
    <scope>NUCLEOTIDE SEQUENCE [LARGE SCALE GENOMIC DNA]</scope>
    <source>
        <strain evidence="3 4">LL01</strain>
    </source>
</reference>
<name>A0A0J7XRX4_9SPHN</name>
<gene>
    <name evidence="3" type="ORF">V473_15465</name>
</gene>
<keyword evidence="2" id="KW-1133">Transmembrane helix</keyword>